<dbReference type="InterPro" id="IPR050268">
    <property type="entry name" value="NADH-dep_flavin_reductase"/>
</dbReference>
<evidence type="ECO:0000313" key="6">
    <source>
        <dbReference type="Proteomes" id="UP001226160"/>
    </source>
</evidence>
<evidence type="ECO:0000256" key="1">
    <source>
        <dbReference type="ARBA" id="ARBA00008898"/>
    </source>
</evidence>
<protein>
    <submittedName>
        <fullName evidence="5">Flavin reductase family protein</fullName>
    </submittedName>
</protein>
<dbReference type="Gene3D" id="2.30.110.10">
    <property type="entry name" value="Electron Transport, Fmn-binding Protein, Chain A"/>
    <property type="match status" value="1"/>
</dbReference>
<reference evidence="5 7" key="1">
    <citation type="submission" date="2023-05" db="EMBL/GenBank/DDBJ databases">
        <title>Metabolic capabilities are highly conserved among human nasal-associated Corynebacterium species in pangenomic analyses.</title>
        <authorList>
            <person name="Tran T.H."/>
            <person name="Roberts A.Q."/>
            <person name="Escapa I.F."/>
            <person name="Gao W."/>
            <person name="Conlan S."/>
            <person name="Kong H."/>
            <person name="Segre J.A."/>
            <person name="Kelly M.S."/>
            <person name="Lemon K.P."/>
        </authorList>
    </citation>
    <scope>NUCLEOTIDE SEQUENCE</scope>
    <source>
        <strain evidence="5">KPL2654</strain>
        <strain evidence="4 7">KPL2811</strain>
    </source>
</reference>
<dbReference type="PANTHER" id="PTHR30466:SF1">
    <property type="entry name" value="FMN REDUCTASE (NADH) RUTF"/>
    <property type="match status" value="1"/>
</dbReference>
<dbReference type="SUPFAM" id="SSF50475">
    <property type="entry name" value="FMN-binding split barrel"/>
    <property type="match status" value="1"/>
</dbReference>
<dbReference type="GO" id="GO:0010181">
    <property type="term" value="F:FMN binding"/>
    <property type="evidence" value="ECO:0007669"/>
    <property type="project" value="InterPro"/>
</dbReference>
<evidence type="ECO:0000313" key="4">
    <source>
        <dbReference type="EMBL" id="MDK4300669.1"/>
    </source>
</evidence>
<evidence type="ECO:0000256" key="2">
    <source>
        <dbReference type="ARBA" id="ARBA00023002"/>
    </source>
</evidence>
<dbReference type="EMBL" id="JASNVK010000007">
    <property type="protein sequence ID" value="MDK4300669.1"/>
    <property type="molecule type" value="Genomic_DNA"/>
</dbReference>
<dbReference type="Pfam" id="PF01613">
    <property type="entry name" value="Flavin_Reduct"/>
    <property type="match status" value="1"/>
</dbReference>
<keyword evidence="7" id="KW-1185">Reference proteome</keyword>
<dbReference type="GO" id="GO:0042602">
    <property type="term" value="F:riboflavin reductase (NADPH) activity"/>
    <property type="evidence" value="ECO:0007669"/>
    <property type="project" value="TreeGrafter"/>
</dbReference>
<dbReference type="SMART" id="SM00903">
    <property type="entry name" value="Flavin_Reduct"/>
    <property type="match status" value="1"/>
</dbReference>
<dbReference type="PANTHER" id="PTHR30466">
    <property type="entry name" value="FLAVIN REDUCTASE"/>
    <property type="match status" value="1"/>
</dbReference>
<accession>A0AAP4F778</accession>
<organism evidence="5 6">
    <name type="scientific">Corynebacterium propinquum</name>
    <dbReference type="NCBI Taxonomy" id="43769"/>
    <lineage>
        <taxon>Bacteria</taxon>
        <taxon>Bacillati</taxon>
        <taxon>Actinomycetota</taxon>
        <taxon>Actinomycetes</taxon>
        <taxon>Mycobacteriales</taxon>
        <taxon>Corynebacteriaceae</taxon>
        <taxon>Corynebacterium</taxon>
    </lineage>
</organism>
<evidence type="ECO:0000259" key="3">
    <source>
        <dbReference type="SMART" id="SM00903"/>
    </source>
</evidence>
<evidence type="ECO:0000313" key="7">
    <source>
        <dbReference type="Proteomes" id="UP001243856"/>
    </source>
</evidence>
<comment type="caution">
    <text evidence="5">The sequence shown here is derived from an EMBL/GenBank/DDBJ whole genome shotgun (WGS) entry which is preliminary data.</text>
</comment>
<proteinExistence type="inferred from homology"/>
<dbReference type="AlphaFoldDB" id="A0AAP4F778"/>
<dbReference type="EMBL" id="JASNVP010000008">
    <property type="protein sequence ID" value="MDK4326650.1"/>
    <property type="molecule type" value="Genomic_DNA"/>
</dbReference>
<dbReference type="Proteomes" id="UP001226160">
    <property type="component" value="Unassembled WGS sequence"/>
</dbReference>
<dbReference type="Proteomes" id="UP001243856">
    <property type="component" value="Unassembled WGS sequence"/>
</dbReference>
<comment type="similarity">
    <text evidence="1">Belongs to the non-flavoprotein flavin reductase family.</text>
</comment>
<dbReference type="GeneID" id="64189030"/>
<feature type="domain" description="Flavin reductase like" evidence="3">
    <location>
        <begin position="21"/>
        <end position="164"/>
    </location>
</feature>
<name>A0AAP4F778_9CORY</name>
<dbReference type="InterPro" id="IPR002563">
    <property type="entry name" value="Flavin_Rdtase-like_dom"/>
</dbReference>
<sequence length="175" mass="18367">MTNSKSSTREFSLKDKLRGASGAFPKGTTVVTTLHEGADAGMTVSAFSSLSLDPPLVMLSVGNHSSSLPKLIEGNPIAISVLAQGQAPLAQQFARKGIDRFAGVDTHRTALDVPVISGAASWFSGTIQSKTPAGDHTIVIVEVEECDSDASVSPLLYQGGEFHCWPEAGWRPSSI</sequence>
<gene>
    <name evidence="4" type="ORF">QPX45_05310</name>
    <name evidence="5" type="ORF">QPX54_09065</name>
</gene>
<dbReference type="RefSeq" id="WP_018121194.1">
    <property type="nucleotide sequence ID" value="NZ_CABIYR010000010.1"/>
</dbReference>
<dbReference type="InterPro" id="IPR012349">
    <property type="entry name" value="Split_barrel_FMN-bd"/>
</dbReference>
<keyword evidence="2" id="KW-0560">Oxidoreductase</keyword>
<evidence type="ECO:0000313" key="5">
    <source>
        <dbReference type="EMBL" id="MDK4326650.1"/>
    </source>
</evidence>